<dbReference type="EMBL" id="NBNE01006348">
    <property type="protein sequence ID" value="OWZ02166.1"/>
    <property type="molecule type" value="Genomic_DNA"/>
</dbReference>
<evidence type="ECO:0000256" key="1">
    <source>
        <dbReference type="SAM" id="MobiDB-lite"/>
    </source>
</evidence>
<organism evidence="2 3">
    <name type="scientific">Phytophthora megakarya</name>
    <dbReference type="NCBI Taxonomy" id="4795"/>
    <lineage>
        <taxon>Eukaryota</taxon>
        <taxon>Sar</taxon>
        <taxon>Stramenopiles</taxon>
        <taxon>Oomycota</taxon>
        <taxon>Peronosporomycetes</taxon>
        <taxon>Peronosporales</taxon>
        <taxon>Peronosporaceae</taxon>
        <taxon>Phytophthora</taxon>
    </lineage>
</organism>
<dbReference type="OrthoDB" id="10534652at2759"/>
<name>A0A225V8S6_9STRA</name>
<reference evidence="3" key="1">
    <citation type="submission" date="2017-03" db="EMBL/GenBank/DDBJ databases">
        <title>Phytopthora megakarya and P. palmivora, two closely related causual agents of cacao black pod achieved similar genome size and gene model numbers by different mechanisms.</title>
        <authorList>
            <person name="Ali S."/>
            <person name="Shao J."/>
            <person name="Larry D.J."/>
            <person name="Kronmiller B."/>
            <person name="Shen D."/>
            <person name="Strem M.D."/>
            <person name="Melnick R.L."/>
            <person name="Guiltinan M.J."/>
            <person name="Tyler B.M."/>
            <person name="Meinhardt L.W."/>
            <person name="Bailey B.A."/>
        </authorList>
    </citation>
    <scope>NUCLEOTIDE SEQUENCE [LARGE SCALE GENOMIC DNA]</scope>
    <source>
        <strain evidence="3">zdho120</strain>
    </source>
</reference>
<comment type="caution">
    <text evidence="2">The sequence shown here is derived from an EMBL/GenBank/DDBJ whole genome shotgun (WGS) entry which is preliminary data.</text>
</comment>
<feature type="region of interest" description="Disordered" evidence="1">
    <location>
        <begin position="47"/>
        <end position="67"/>
    </location>
</feature>
<keyword evidence="3" id="KW-1185">Reference proteome</keyword>
<accession>A0A225V8S6</accession>
<protein>
    <submittedName>
        <fullName evidence="2">Uncharacterized protein</fullName>
    </submittedName>
</protein>
<sequence length="67" mass="7288">MESRRMYQGDDRPKHITSVGGEAGLMIHAAAINGHVEVAKYLHARVDTPLSKKQKEASCGSKGKPDK</sequence>
<proteinExistence type="predicted"/>
<dbReference type="STRING" id="4795.A0A225V8S6"/>
<dbReference type="Proteomes" id="UP000198211">
    <property type="component" value="Unassembled WGS sequence"/>
</dbReference>
<evidence type="ECO:0000313" key="3">
    <source>
        <dbReference type="Proteomes" id="UP000198211"/>
    </source>
</evidence>
<gene>
    <name evidence="2" type="ORF">PHMEG_00026315</name>
</gene>
<dbReference type="AlphaFoldDB" id="A0A225V8S6"/>
<evidence type="ECO:0000313" key="2">
    <source>
        <dbReference type="EMBL" id="OWZ02166.1"/>
    </source>
</evidence>